<dbReference type="Proteomes" id="UP000185944">
    <property type="component" value="Unassembled WGS sequence"/>
</dbReference>
<comment type="caution">
    <text evidence="20">The sequence shown here is derived from an EMBL/GenBank/DDBJ whole genome shotgun (WGS) entry which is preliminary data.</text>
</comment>
<dbReference type="Gene3D" id="1.10.30.20">
    <property type="entry name" value="Bacterial XPD DNA helicase, FeS cluster domain"/>
    <property type="match status" value="1"/>
</dbReference>
<keyword evidence="14" id="KW-0234">DNA repair</keyword>
<evidence type="ECO:0000256" key="12">
    <source>
        <dbReference type="ARBA" id="ARBA00023014"/>
    </source>
</evidence>
<dbReference type="VEuPathDB" id="MicrosporidiaDB:NEDG_01548"/>
<dbReference type="STRING" id="1805483.A0A177EEU3"/>
<dbReference type="InterPro" id="IPR001945">
    <property type="entry name" value="RAD3/XPD"/>
</dbReference>
<dbReference type="NCBIfam" id="TIGR00604">
    <property type="entry name" value="rad3"/>
    <property type="match status" value="1"/>
</dbReference>
<dbReference type="Pfam" id="PF06733">
    <property type="entry name" value="DEAD_2"/>
    <property type="match status" value="1"/>
</dbReference>
<evidence type="ECO:0000259" key="19">
    <source>
        <dbReference type="PROSITE" id="PS51193"/>
    </source>
</evidence>
<evidence type="ECO:0000256" key="10">
    <source>
        <dbReference type="ARBA" id="ARBA00022840"/>
    </source>
</evidence>
<evidence type="ECO:0000256" key="2">
    <source>
        <dbReference type="ARBA" id="ARBA00004123"/>
    </source>
</evidence>
<evidence type="ECO:0000256" key="16">
    <source>
        <dbReference type="ARBA" id="ARBA00023242"/>
    </source>
</evidence>
<evidence type="ECO:0000256" key="15">
    <source>
        <dbReference type="ARBA" id="ARBA00023235"/>
    </source>
</evidence>
<keyword evidence="9" id="KW-0347">Helicase</keyword>
<evidence type="ECO:0000313" key="21">
    <source>
        <dbReference type="Proteomes" id="UP000185944"/>
    </source>
</evidence>
<evidence type="ECO:0000256" key="6">
    <source>
        <dbReference type="ARBA" id="ARBA00022741"/>
    </source>
</evidence>
<dbReference type="PROSITE" id="PS51193">
    <property type="entry name" value="HELICASE_ATP_BIND_2"/>
    <property type="match status" value="1"/>
</dbReference>
<dbReference type="InterPro" id="IPR013020">
    <property type="entry name" value="Rad3/Chl1-like"/>
</dbReference>
<evidence type="ECO:0000256" key="17">
    <source>
        <dbReference type="ARBA" id="ARBA00044969"/>
    </source>
</evidence>
<keyword evidence="7" id="KW-0227">DNA damage</keyword>
<feature type="domain" description="Helicase ATP-binding" evidence="19">
    <location>
        <begin position="7"/>
        <end position="281"/>
    </location>
</feature>
<dbReference type="SMART" id="SM00488">
    <property type="entry name" value="DEXDc2"/>
    <property type="match status" value="1"/>
</dbReference>
<dbReference type="InterPro" id="IPR006555">
    <property type="entry name" value="ATP-dep_Helicase_C"/>
</dbReference>
<dbReference type="OrthoDB" id="272481at2759"/>
<dbReference type="GO" id="GO:0003684">
    <property type="term" value="F:damaged DNA binding"/>
    <property type="evidence" value="ECO:0007669"/>
    <property type="project" value="TreeGrafter"/>
</dbReference>
<evidence type="ECO:0000313" key="20">
    <source>
        <dbReference type="EMBL" id="OAG30001.1"/>
    </source>
</evidence>
<sequence length="725" mass="81393">MIIRLGEVEVFFPLEKIYPEQVQYIKELFEVVQGKGHCLLEMPTGTGKTIALLSFLVSYQVHLMTQGVGSEQIKKEGMKRTQNVFRLVYCTRTTAELEKVLAELKGLYAYIKEYIPDLEYTGIGMAARRTLCLNEEVLKEKETKLINKACKHLKNNCQYFKGYVEDQTLPPGIYTLDELKAHCQSTVKCPYYLARALMPLSDCIVYTYNYMIDPKINELVSSGLGSNCVVVFDEAHNIDSACIEALSVEVSRGCLDKAWKSVSLIAEKISSLDLKPLVFSERKDGIRTDFYAIAESHSSGRRSTVNMPGSLRAAKGFVSAAQRVVEFFKTKLKTMQLTAETTESFIRALEGSVFVDFSSLVHLSRRLRSLISELERNGHSDDYEELARVCDFCSLAAQFKKGFSIIFEPFDAFSAYDPVLRLSCLDASIAMKRVFSTYKNVIITSGTLSPISIYPRLLDFAPVKSVEIDVSSRRGLCALIVTKGSDQMTLAMAASNAVSSTFSLRSEPAVVRNYGNLLLEISAVVPDGLVCFFSSYRYMEEAVSAWVESGMIRKISENKLIFAESLDHQETERALDGYRKACEIGRGAILLSVARGKVSEGVDFTGCYGRGVIVLGVPFQYTESPRLKKRLEFLASEFGIRESEFLSFDAMRQAAQCVGRVLRSNTDYGLAILADRRFNTTEKKAQLPRWIQRHVTETNSNLSIDMAVALSRQFLRRIPTTQYYN</sequence>
<reference evidence="20 21" key="1">
    <citation type="submission" date="2016-02" db="EMBL/GenBank/DDBJ databases">
        <title>Discovery of a natural microsporidian pathogen with a broad tissue tropism in Caenorhabditis elegans.</title>
        <authorList>
            <person name="Luallen R.J."/>
            <person name="Reinke A.W."/>
            <person name="Tong L."/>
            <person name="Botts M.R."/>
            <person name="Felix M.-A."/>
            <person name="Troemel E.R."/>
        </authorList>
    </citation>
    <scope>NUCLEOTIDE SEQUENCE [LARGE SCALE GENOMIC DNA]</scope>
    <source>
        <strain evidence="20 21">JUm2807</strain>
    </source>
</reference>
<organism evidence="20 21">
    <name type="scientific">Nematocida displodere</name>
    <dbReference type="NCBI Taxonomy" id="1805483"/>
    <lineage>
        <taxon>Eukaryota</taxon>
        <taxon>Fungi</taxon>
        <taxon>Fungi incertae sedis</taxon>
        <taxon>Microsporidia</taxon>
        <taxon>Nematocida</taxon>
    </lineage>
</organism>
<dbReference type="GO" id="GO:0005524">
    <property type="term" value="F:ATP binding"/>
    <property type="evidence" value="ECO:0007669"/>
    <property type="project" value="UniProtKB-KW"/>
</dbReference>
<dbReference type="Gene3D" id="1.10.275.40">
    <property type="match status" value="1"/>
</dbReference>
<evidence type="ECO:0000256" key="18">
    <source>
        <dbReference type="ARBA" id="ARBA00048954"/>
    </source>
</evidence>
<dbReference type="GO" id="GO:0006366">
    <property type="term" value="P:transcription by RNA polymerase II"/>
    <property type="evidence" value="ECO:0007669"/>
    <property type="project" value="TreeGrafter"/>
</dbReference>
<keyword evidence="13" id="KW-0238">DNA-binding</keyword>
<comment type="cofactor">
    <cofactor evidence="1">
        <name>[4Fe-4S] cluster</name>
        <dbReference type="ChEBI" id="CHEBI:49883"/>
    </cofactor>
</comment>
<dbReference type="GO" id="GO:0046872">
    <property type="term" value="F:metal ion binding"/>
    <property type="evidence" value="ECO:0007669"/>
    <property type="project" value="UniProtKB-KW"/>
</dbReference>
<dbReference type="Gene3D" id="3.40.50.300">
    <property type="entry name" value="P-loop containing nucleotide triphosphate hydrolases"/>
    <property type="match status" value="2"/>
</dbReference>
<dbReference type="RefSeq" id="XP_067544553.1">
    <property type="nucleotide sequence ID" value="XM_067688966.1"/>
</dbReference>
<dbReference type="CDD" id="cd18788">
    <property type="entry name" value="SF2_C_XPD"/>
    <property type="match status" value="1"/>
</dbReference>
<dbReference type="InterPro" id="IPR014013">
    <property type="entry name" value="Helic_SF1/SF2_ATP-bd_DinG/Rad3"/>
</dbReference>
<evidence type="ECO:0000256" key="7">
    <source>
        <dbReference type="ARBA" id="ARBA00022763"/>
    </source>
</evidence>
<name>A0A177EEU3_9MICR</name>
<evidence type="ECO:0000256" key="8">
    <source>
        <dbReference type="ARBA" id="ARBA00022801"/>
    </source>
</evidence>
<comment type="subcellular location">
    <subcellularLocation>
        <location evidence="2">Nucleus</location>
    </subcellularLocation>
</comment>
<dbReference type="GO" id="GO:0006289">
    <property type="term" value="P:nucleotide-excision repair"/>
    <property type="evidence" value="ECO:0007669"/>
    <property type="project" value="InterPro"/>
</dbReference>
<accession>A0A177EEU3</accession>
<evidence type="ECO:0000256" key="13">
    <source>
        <dbReference type="ARBA" id="ARBA00023125"/>
    </source>
</evidence>
<gene>
    <name evidence="20" type="ORF">NEDG_01548</name>
</gene>
<dbReference type="PRINTS" id="PR00852">
    <property type="entry name" value="XRODRMPGMNTD"/>
</dbReference>
<comment type="similarity">
    <text evidence="3">Belongs to the helicase family. RAD3/XPD subfamily.</text>
</comment>
<keyword evidence="12" id="KW-0411">Iron-sulfur</keyword>
<evidence type="ECO:0000256" key="3">
    <source>
        <dbReference type="ARBA" id="ARBA00009146"/>
    </source>
</evidence>
<dbReference type="Pfam" id="PF13307">
    <property type="entry name" value="Helicase_C_2"/>
    <property type="match status" value="1"/>
</dbReference>
<dbReference type="FunFam" id="3.40.50.300:FF:000128">
    <property type="entry name" value="Putative DNA repair helicase RAD3"/>
    <property type="match status" value="1"/>
</dbReference>
<dbReference type="AlphaFoldDB" id="A0A177EEU3"/>
<evidence type="ECO:0000256" key="11">
    <source>
        <dbReference type="ARBA" id="ARBA00023004"/>
    </source>
</evidence>
<dbReference type="GO" id="GO:0043139">
    <property type="term" value="F:5'-3' DNA helicase activity"/>
    <property type="evidence" value="ECO:0007669"/>
    <property type="project" value="UniProtKB-EC"/>
</dbReference>
<proteinExistence type="inferred from homology"/>
<dbReference type="GO" id="GO:0045951">
    <property type="term" value="P:positive regulation of mitotic recombination"/>
    <property type="evidence" value="ECO:0007669"/>
    <property type="project" value="TreeGrafter"/>
</dbReference>
<evidence type="ECO:0000256" key="1">
    <source>
        <dbReference type="ARBA" id="ARBA00001966"/>
    </source>
</evidence>
<evidence type="ECO:0000256" key="14">
    <source>
        <dbReference type="ARBA" id="ARBA00023204"/>
    </source>
</evidence>
<dbReference type="PANTHER" id="PTHR11472:SF1">
    <property type="entry name" value="GENERAL TRANSCRIPTION AND DNA REPAIR FACTOR IIH HELICASE SUBUNIT XPD"/>
    <property type="match status" value="1"/>
</dbReference>
<keyword evidence="15" id="KW-0413">Isomerase</keyword>
<dbReference type="GeneID" id="93647898"/>
<evidence type="ECO:0000256" key="5">
    <source>
        <dbReference type="ARBA" id="ARBA00022723"/>
    </source>
</evidence>
<dbReference type="InterPro" id="IPR045028">
    <property type="entry name" value="DinG/Rad3-like"/>
</dbReference>
<protein>
    <recommendedName>
        <fullName evidence="17">DNA 5'-3' helicase</fullName>
        <ecNumber evidence="17">5.6.2.3</ecNumber>
    </recommendedName>
</protein>
<keyword evidence="11" id="KW-0408">Iron</keyword>
<dbReference type="InterPro" id="IPR010614">
    <property type="entry name" value="RAD3-like_helicase_DEAD"/>
</dbReference>
<evidence type="ECO:0000256" key="9">
    <source>
        <dbReference type="ARBA" id="ARBA00022806"/>
    </source>
</evidence>
<dbReference type="InterPro" id="IPR027417">
    <property type="entry name" value="P-loop_NTPase"/>
</dbReference>
<keyword evidence="5" id="KW-0479">Metal-binding</keyword>
<dbReference type="InterPro" id="IPR042493">
    <property type="entry name" value="XPD_DNA_FeS"/>
</dbReference>
<dbReference type="SUPFAM" id="SSF52540">
    <property type="entry name" value="P-loop containing nucleoside triphosphate hydrolases"/>
    <property type="match status" value="1"/>
</dbReference>
<dbReference type="GO" id="GO:0016818">
    <property type="term" value="F:hydrolase activity, acting on acid anhydrides, in phosphorus-containing anhydrides"/>
    <property type="evidence" value="ECO:0007669"/>
    <property type="project" value="InterPro"/>
</dbReference>
<evidence type="ECO:0000256" key="4">
    <source>
        <dbReference type="ARBA" id="ARBA00022485"/>
    </source>
</evidence>
<keyword evidence="16" id="KW-0539">Nucleus</keyword>
<dbReference type="GO" id="GO:0000112">
    <property type="term" value="C:nucleotide-excision repair factor 3 complex"/>
    <property type="evidence" value="ECO:0007669"/>
    <property type="project" value="UniProtKB-ARBA"/>
</dbReference>
<keyword evidence="4" id="KW-0004">4Fe-4S</keyword>
<dbReference type="GO" id="GO:0051539">
    <property type="term" value="F:4 iron, 4 sulfur cluster binding"/>
    <property type="evidence" value="ECO:0007669"/>
    <property type="project" value="UniProtKB-KW"/>
</dbReference>
<dbReference type="SMART" id="SM00491">
    <property type="entry name" value="HELICc2"/>
    <property type="match status" value="1"/>
</dbReference>
<keyword evidence="6" id="KW-0547">Nucleotide-binding</keyword>
<keyword evidence="21" id="KW-1185">Reference proteome</keyword>
<keyword evidence="10" id="KW-0067">ATP-binding</keyword>
<dbReference type="EMBL" id="LTDL01000038">
    <property type="protein sequence ID" value="OAG30001.1"/>
    <property type="molecule type" value="Genomic_DNA"/>
</dbReference>
<dbReference type="FunFam" id="3.40.50.300:FF:000135">
    <property type="entry name" value="DNA repair helicase RAD3, putative"/>
    <property type="match status" value="1"/>
</dbReference>
<keyword evidence="8" id="KW-0378">Hydrolase</keyword>
<dbReference type="EC" id="5.6.2.3" evidence="17"/>
<comment type="catalytic activity">
    <reaction evidence="18">
        <text>ATP + H2O = ADP + phosphate + H(+)</text>
        <dbReference type="Rhea" id="RHEA:13065"/>
        <dbReference type="ChEBI" id="CHEBI:15377"/>
        <dbReference type="ChEBI" id="CHEBI:15378"/>
        <dbReference type="ChEBI" id="CHEBI:30616"/>
        <dbReference type="ChEBI" id="CHEBI:43474"/>
        <dbReference type="ChEBI" id="CHEBI:456216"/>
        <dbReference type="EC" id="5.6.2.3"/>
    </reaction>
</comment>
<dbReference type="PANTHER" id="PTHR11472">
    <property type="entry name" value="DNA REPAIR DEAD HELICASE RAD3/XP-D SUBFAMILY MEMBER"/>
    <property type="match status" value="1"/>
</dbReference>
<dbReference type="InterPro" id="IPR006554">
    <property type="entry name" value="Helicase-like_DEXD_c2"/>
</dbReference>